<keyword evidence="6" id="KW-1185">Reference proteome</keyword>
<dbReference type="EMBL" id="JACHDB010000001">
    <property type="protein sequence ID" value="MBB5434383.1"/>
    <property type="molecule type" value="Genomic_DNA"/>
</dbReference>
<evidence type="ECO:0000313" key="5">
    <source>
        <dbReference type="EMBL" id="MBB5434383.1"/>
    </source>
</evidence>
<dbReference type="PANTHER" id="PTHR19211">
    <property type="entry name" value="ATP-BINDING TRANSPORT PROTEIN-RELATED"/>
    <property type="match status" value="1"/>
</dbReference>
<sequence>MSNAPTHAPHAAVLTGVGYAWPDGTAVFDRLDAVFEAGRTGLIGRNGSGKSTLLKLVSGELRPESGAVSAPERTGLLDQSLPLDTGRTVAELLGIAPALAGLRAIEAGDASEANFTAVGDDWDIEERALAQLARFGIALDGPDPLGRTVGTLSGGEAVLAGIAGLVLRRPALTLLDEPTNNLDRRARGLLYEAVDAWPGALVVVSHDRELLDRMDRTAELRGGRIRMWGGNHTHYTERLAEEQEAARRAVRVAEAGVRKEKRQLAEARIKLDRRVRYGNKMYATKREPKVVMKQRKRDAQVAAGKHRIMQEARLDGAREELTAAEDAVRDDDAIRIALPGTEVPAGQDVLVLAAGERRLHLRGPERIALTGGNGAGKTTLLRAVVAAARGEEPPVRPAGTEVARVTARVGYLPQRLDLLDDRLSVLENVRAAAPSAAPQAIRAGLARFLIRGDRADLPAGALSGGERFRVALARVLLADTAPRLLILDEPTNDLDLDSAARLTEALSAYRGALLVASHDEAFLRDIGTTRRWRARRGLPPEDSAPGAG</sequence>
<dbReference type="AlphaFoldDB" id="A0A7W8QPS0"/>
<feature type="domain" description="ABC transporter" evidence="4">
    <location>
        <begin position="12"/>
        <end position="247"/>
    </location>
</feature>
<reference evidence="5 6" key="1">
    <citation type="submission" date="2020-08" db="EMBL/GenBank/DDBJ databases">
        <title>Sequencing the genomes of 1000 actinobacteria strains.</title>
        <authorList>
            <person name="Klenk H.-P."/>
        </authorList>
    </citation>
    <scope>NUCLEOTIDE SEQUENCE [LARGE SCALE GENOMIC DNA]</scope>
    <source>
        <strain evidence="5 6">DSM 44551</strain>
    </source>
</reference>
<dbReference type="FunFam" id="3.40.50.300:FF:001320">
    <property type="entry name" value="Heme ABC transporter ATP-binding protein"/>
    <property type="match status" value="1"/>
</dbReference>
<dbReference type="Pfam" id="PF00005">
    <property type="entry name" value="ABC_tran"/>
    <property type="match status" value="2"/>
</dbReference>
<proteinExistence type="predicted"/>
<dbReference type="GO" id="GO:0016887">
    <property type="term" value="F:ATP hydrolysis activity"/>
    <property type="evidence" value="ECO:0007669"/>
    <property type="project" value="InterPro"/>
</dbReference>
<dbReference type="RefSeq" id="WP_184394951.1">
    <property type="nucleotide sequence ID" value="NZ_BAAAJD010000155.1"/>
</dbReference>
<dbReference type="SUPFAM" id="SSF52540">
    <property type="entry name" value="P-loop containing nucleoside triphosphate hydrolases"/>
    <property type="match status" value="2"/>
</dbReference>
<evidence type="ECO:0000256" key="2">
    <source>
        <dbReference type="ARBA" id="ARBA00022741"/>
    </source>
</evidence>
<dbReference type="SMART" id="SM00382">
    <property type="entry name" value="AAA"/>
    <property type="match status" value="2"/>
</dbReference>
<evidence type="ECO:0000313" key="6">
    <source>
        <dbReference type="Proteomes" id="UP000572635"/>
    </source>
</evidence>
<dbReference type="InterPro" id="IPR003439">
    <property type="entry name" value="ABC_transporter-like_ATP-bd"/>
</dbReference>
<dbReference type="PANTHER" id="PTHR19211:SF6">
    <property type="entry name" value="BLL7188 PROTEIN"/>
    <property type="match status" value="1"/>
</dbReference>
<dbReference type="GO" id="GO:0005524">
    <property type="term" value="F:ATP binding"/>
    <property type="evidence" value="ECO:0007669"/>
    <property type="project" value="UniProtKB-KW"/>
</dbReference>
<dbReference type="InterPro" id="IPR017871">
    <property type="entry name" value="ABC_transporter-like_CS"/>
</dbReference>
<name>A0A7W8QPS0_9ACTN</name>
<keyword evidence="3" id="KW-0067">ATP-binding</keyword>
<gene>
    <name evidence="5" type="ORF">HDA36_004467</name>
</gene>
<dbReference type="PROSITE" id="PS50893">
    <property type="entry name" value="ABC_TRANSPORTER_2"/>
    <property type="match status" value="2"/>
</dbReference>
<feature type="domain" description="ABC transporter" evidence="4">
    <location>
        <begin position="328"/>
        <end position="545"/>
    </location>
</feature>
<keyword evidence="2" id="KW-0547">Nucleotide-binding</keyword>
<evidence type="ECO:0000256" key="3">
    <source>
        <dbReference type="ARBA" id="ARBA00022840"/>
    </source>
</evidence>
<dbReference type="PROSITE" id="PS00211">
    <property type="entry name" value="ABC_TRANSPORTER_1"/>
    <property type="match status" value="1"/>
</dbReference>
<evidence type="ECO:0000256" key="1">
    <source>
        <dbReference type="ARBA" id="ARBA00022737"/>
    </source>
</evidence>
<dbReference type="Gene3D" id="3.40.50.300">
    <property type="entry name" value="P-loop containing nucleotide triphosphate hydrolases"/>
    <property type="match status" value="2"/>
</dbReference>
<organism evidence="5 6">
    <name type="scientific">Nocardiopsis composta</name>
    <dbReference type="NCBI Taxonomy" id="157465"/>
    <lineage>
        <taxon>Bacteria</taxon>
        <taxon>Bacillati</taxon>
        <taxon>Actinomycetota</taxon>
        <taxon>Actinomycetes</taxon>
        <taxon>Streptosporangiales</taxon>
        <taxon>Nocardiopsidaceae</taxon>
        <taxon>Nocardiopsis</taxon>
    </lineage>
</organism>
<dbReference type="InterPro" id="IPR050611">
    <property type="entry name" value="ABCF"/>
</dbReference>
<keyword evidence="1" id="KW-0677">Repeat</keyword>
<evidence type="ECO:0000259" key="4">
    <source>
        <dbReference type="PROSITE" id="PS50893"/>
    </source>
</evidence>
<accession>A0A7W8QPS0</accession>
<dbReference type="InterPro" id="IPR003593">
    <property type="entry name" value="AAA+_ATPase"/>
</dbReference>
<comment type="caution">
    <text evidence="5">The sequence shown here is derived from an EMBL/GenBank/DDBJ whole genome shotgun (WGS) entry which is preliminary data.</text>
</comment>
<dbReference type="InterPro" id="IPR027417">
    <property type="entry name" value="P-loop_NTPase"/>
</dbReference>
<protein>
    <submittedName>
        <fullName evidence="5">ATPase subunit of ABC transporter with duplicated ATPase domains</fullName>
    </submittedName>
</protein>
<dbReference type="Proteomes" id="UP000572635">
    <property type="component" value="Unassembled WGS sequence"/>
</dbReference>